<sequence length="167" mass="19194">MFSNNAASLECAYPVIKETVPQSSLGYHANNKYDGFPPLMNDGRSITATWQPESTINADLIRSNDIQSNWQYRRYLTKNATEIMQYNFRESSNDIGYYKRPLDVLDIQSNLVSDMNHTPYTYNSILDSTKPIGYSTSDLKDTYLTREQLSARKISPVITQEQLLKMQ</sequence>
<reference evidence="1" key="1">
    <citation type="journal article" date="2020" name="Nature">
        <title>Giant virus diversity and host interactions through global metagenomics.</title>
        <authorList>
            <person name="Schulz F."/>
            <person name="Roux S."/>
            <person name="Paez-Espino D."/>
            <person name="Jungbluth S."/>
            <person name="Walsh D.A."/>
            <person name="Denef V.J."/>
            <person name="McMahon K.D."/>
            <person name="Konstantinidis K.T."/>
            <person name="Eloe-Fadrosh E.A."/>
            <person name="Kyrpides N.C."/>
            <person name="Woyke T."/>
        </authorList>
    </citation>
    <scope>NUCLEOTIDE SEQUENCE</scope>
    <source>
        <strain evidence="1">GVMAG-M-3300023174-111</strain>
    </source>
</reference>
<accession>A0A6C0D4F0</accession>
<name>A0A6C0D4F0_9ZZZZ</name>
<organism evidence="1">
    <name type="scientific">viral metagenome</name>
    <dbReference type="NCBI Taxonomy" id="1070528"/>
    <lineage>
        <taxon>unclassified sequences</taxon>
        <taxon>metagenomes</taxon>
        <taxon>organismal metagenomes</taxon>
    </lineage>
</organism>
<evidence type="ECO:0000313" key="1">
    <source>
        <dbReference type="EMBL" id="QHT10984.1"/>
    </source>
</evidence>
<dbReference type="AlphaFoldDB" id="A0A6C0D4F0"/>
<protein>
    <submittedName>
        <fullName evidence="1">Uncharacterized protein</fullName>
    </submittedName>
</protein>
<proteinExistence type="predicted"/>
<dbReference type="EMBL" id="MN739530">
    <property type="protein sequence ID" value="QHT10984.1"/>
    <property type="molecule type" value="Genomic_DNA"/>
</dbReference>